<dbReference type="InterPro" id="IPR036383">
    <property type="entry name" value="TSP1_rpt_sf"/>
</dbReference>
<dbReference type="Proteomes" id="UP001187531">
    <property type="component" value="Unassembled WGS sequence"/>
</dbReference>
<dbReference type="Pfam" id="PF00090">
    <property type="entry name" value="TSP_1"/>
    <property type="match status" value="1"/>
</dbReference>
<dbReference type="GO" id="GO:0046872">
    <property type="term" value="F:metal ion binding"/>
    <property type="evidence" value="ECO:0007669"/>
    <property type="project" value="UniProtKB-KW"/>
</dbReference>
<dbReference type="Gene3D" id="3.40.390.10">
    <property type="entry name" value="Collagenase (Catalytic Domain)"/>
    <property type="match status" value="1"/>
</dbReference>
<dbReference type="PROSITE" id="PS50215">
    <property type="entry name" value="ADAM_MEPRO"/>
    <property type="match status" value="1"/>
</dbReference>
<keyword evidence="12" id="KW-0106">Calcium</keyword>
<feature type="binding site" evidence="12 14">
    <location>
        <position position="454"/>
    </location>
    <ligand>
        <name>Zn(2+)</name>
        <dbReference type="ChEBI" id="CHEBI:29105"/>
        <note>catalytic</note>
    </ligand>
</feature>
<keyword evidence="10" id="KW-0325">Glycoprotein</keyword>
<feature type="compositionally biased region" description="Acidic residues" evidence="15">
    <location>
        <begin position="245"/>
        <end position="260"/>
    </location>
</feature>
<evidence type="ECO:0000256" key="15">
    <source>
        <dbReference type="SAM" id="MobiDB-lite"/>
    </source>
</evidence>
<dbReference type="GO" id="GO:0030198">
    <property type="term" value="P:extracellular matrix organization"/>
    <property type="evidence" value="ECO:0007669"/>
    <property type="project" value="InterPro"/>
</dbReference>
<dbReference type="InterPro" id="IPR024079">
    <property type="entry name" value="MetalloPept_cat_dom_sf"/>
</dbReference>
<feature type="disulfide bond" evidence="13">
    <location>
        <begin position="422"/>
        <end position="504"/>
    </location>
</feature>
<keyword evidence="5" id="KW-0677">Repeat</keyword>
<dbReference type="Pfam" id="PF01421">
    <property type="entry name" value="Reprolysin"/>
    <property type="match status" value="1"/>
</dbReference>
<dbReference type="InterPro" id="IPR041645">
    <property type="entry name" value="ADAMTS_CR_2"/>
</dbReference>
<keyword evidence="3" id="KW-0645">Protease</keyword>
<feature type="binding site" evidence="12 14">
    <location>
        <position position="444"/>
    </location>
    <ligand>
        <name>Zn(2+)</name>
        <dbReference type="ChEBI" id="CHEBI:29105"/>
        <note>catalytic</note>
    </ligand>
</feature>
<dbReference type="GO" id="GO:0006508">
    <property type="term" value="P:proteolysis"/>
    <property type="evidence" value="ECO:0007669"/>
    <property type="project" value="UniProtKB-KW"/>
</dbReference>
<feature type="disulfide bond" evidence="13">
    <location>
        <begin position="543"/>
        <end position="566"/>
    </location>
</feature>
<evidence type="ECO:0000313" key="17">
    <source>
        <dbReference type="EMBL" id="KAK2720886.1"/>
    </source>
</evidence>
<accession>A0AA88IB06</accession>
<dbReference type="Gene3D" id="2.60.120.830">
    <property type="match status" value="1"/>
</dbReference>
<dbReference type="EMBL" id="JAVRJZ010000007">
    <property type="protein sequence ID" value="KAK2720886.1"/>
    <property type="molecule type" value="Genomic_DNA"/>
</dbReference>
<evidence type="ECO:0000256" key="1">
    <source>
        <dbReference type="ARBA" id="ARBA00004613"/>
    </source>
</evidence>
<keyword evidence="6" id="KW-0378">Hydrolase</keyword>
<feature type="disulfide bond" evidence="13">
    <location>
        <begin position="532"/>
        <end position="557"/>
    </location>
</feature>
<dbReference type="Pfam" id="PF17771">
    <property type="entry name" value="ADAMTS_CR_2"/>
    <property type="match status" value="1"/>
</dbReference>
<dbReference type="PROSITE" id="PS50092">
    <property type="entry name" value="TSP1"/>
    <property type="match status" value="1"/>
</dbReference>
<evidence type="ECO:0000256" key="12">
    <source>
        <dbReference type="PIRSR" id="PIRSR613273-2"/>
    </source>
</evidence>
<dbReference type="InterPro" id="IPR000884">
    <property type="entry name" value="TSP1_rpt"/>
</dbReference>
<evidence type="ECO:0000256" key="5">
    <source>
        <dbReference type="ARBA" id="ARBA00022737"/>
    </source>
</evidence>
<feature type="binding site" evidence="12">
    <location>
        <position position="504"/>
    </location>
    <ligand>
        <name>Ca(2+)</name>
        <dbReference type="ChEBI" id="CHEBI:29108"/>
        <label>1</label>
    </ligand>
</feature>
<reference evidence="17" key="1">
    <citation type="submission" date="2023-07" db="EMBL/GenBank/DDBJ databases">
        <title>Chromosome-level genome assembly of Artemia franciscana.</title>
        <authorList>
            <person name="Jo E."/>
        </authorList>
    </citation>
    <scope>NUCLEOTIDE SEQUENCE</scope>
    <source>
        <tissue evidence="17">Whole body</tissue>
    </source>
</reference>
<dbReference type="SMART" id="SM00209">
    <property type="entry name" value="TSP1"/>
    <property type="match status" value="1"/>
</dbReference>
<feature type="binding site" evidence="12">
    <location>
        <position position="399"/>
    </location>
    <ligand>
        <name>Ca(2+)</name>
        <dbReference type="ChEBI" id="CHEBI:29108"/>
        <label>1</label>
    </ligand>
</feature>
<feature type="disulfide bond" evidence="13">
    <location>
        <begin position="635"/>
        <end position="647"/>
    </location>
</feature>
<keyword evidence="7 12" id="KW-0862">Zinc</keyword>
<keyword evidence="4 12" id="KW-0479">Metal-binding</keyword>
<feature type="disulfide bond" evidence="13">
    <location>
        <begin position="579"/>
        <end position="590"/>
    </location>
</feature>
<dbReference type="GO" id="GO:0005576">
    <property type="term" value="C:extracellular region"/>
    <property type="evidence" value="ECO:0007669"/>
    <property type="project" value="UniProtKB-SubCell"/>
</dbReference>
<feature type="non-terminal residue" evidence="17">
    <location>
        <position position="1"/>
    </location>
</feature>
<comment type="cofactor">
    <cofactor evidence="12">
        <name>Zn(2+)</name>
        <dbReference type="ChEBI" id="CHEBI:29105"/>
    </cofactor>
    <text evidence="12">Binds 1 zinc ion per subunit.</text>
</comment>
<dbReference type="InterPro" id="IPR050439">
    <property type="entry name" value="ADAMTS_ADAMTS-like"/>
</dbReference>
<evidence type="ECO:0000256" key="4">
    <source>
        <dbReference type="ARBA" id="ARBA00022723"/>
    </source>
</evidence>
<dbReference type="SUPFAM" id="SSF82895">
    <property type="entry name" value="TSP-1 type 1 repeat"/>
    <property type="match status" value="1"/>
</dbReference>
<gene>
    <name evidence="17" type="ORF">QYM36_004690</name>
</gene>
<feature type="binding site" evidence="12">
    <location>
        <position position="506"/>
    </location>
    <ligand>
        <name>Ca(2+)</name>
        <dbReference type="ChEBI" id="CHEBI:29108"/>
        <label>1</label>
    </ligand>
</feature>
<comment type="caution">
    <text evidence="14">Lacks conserved residue(s) required for the propagation of feature annotation.</text>
</comment>
<dbReference type="InterPro" id="IPR010294">
    <property type="entry name" value="ADAMTS_spacer1"/>
</dbReference>
<evidence type="ECO:0000256" key="14">
    <source>
        <dbReference type="PROSITE-ProRule" id="PRU00276"/>
    </source>
</evidence>
<feature type="binding site" evidence="12 14">
    <location>
        <position position="448"/>
    </location>
    <ligand>
        <name>Zn(2+)</name>
        <dbReference type="ChEBI" id="CHEBI:29105"/>
        <note>catalytic</note>
    </ligand>
</feature>
<dbReference type="PRINTS" id="PR01857">
    <property type="entry name" value="ADAMTSFAMILY"/>
</dbReference>
<feature type="domain" description="Peptidase M12B" evidence="16">
    <location>
        <begin position="306"/>
        <end position="496"/>
    </location>
</feature>
<feature type="binding site" evidence="12">
    <location>
        <position position="506"/>
    </location>
    <ligand>
        <name>Ca(2+)</name>
        <dbReference type="ChEBI" id="CHEBI:29108"/>
        <label>2</label>
    </ligand>
</feature>
<name>A0AA88IB06_ARTSF</name>
<dbReference type="Pfam" id="PF05986">
    <property type="entry name" value="ADAMTS_spacer1"/>
    <property type="match status" value="1"/>
</dbReference>
<sequence>MTLRSTDLTVLPFVFSKVTIFYPHLISGHQVIRKLNHQEASNRVDTTPSSTRFKRWSDPEIKFTIPINTKLINISLHANQDLFWENSVIEWFLEDGTRYAYPAFSECLYIGSIDGNNQSIVALNLCGGLSGLINTDLETLFIEPVRDSPLKEGMFPHTLISSNLWSMADLRNDVYQMDRHRRRRRRYIESEEESLDEDEYEIYKKYSSVDDFDLVLDEDLGESYEQFEDYMDVEDFNIPDTPNPVEDEDEYEDEYEDDLETSTKQPLEIEEPEVDGFMPDDFWQKVSAAKRPKSRRKKIRQPLKAKWLKMAIIADHTVIKFHGKTGIQQYILTLLNIVCAIYQDPTLHANIKIIINRIIFLEGKKQNVVREFNPKRSLENVNNWNANLLLTLAPEFKHDVAVWLTRYDLGGPSGYAPVSGVCDIERSCSLNKDEGFTSAFIIAHEVGHVLGFSHDGDTNSKNNCSEDAILGSVMAPMVASTFNRFHWSKCTQDEMRAKEKLWLCMDSPPKKNSNAILVNASIEFNYSLDEQCRMEFGEGYALCKTFAMNDPCTHLWCGHRNSAHLCKTKKGPPLEGTICGTDKWCVKGYCQNMRKRLLDTPVSQNPRDGGWSSWSNWSQCSRSCGLGSQVRTRSCNNPPPAFGGRVCQGSREEFRVCAIKSCSRPTDLREEQCARLALITMLDARQSKQRWHPYEFENGTNQCKLSCISDEGELKSTSENLLDGAPCSYEDSNGVCIQGNCVEIGCDGLKDSTMKQNECGICGGSSKDCIEVQRYYKGKPKSPFRRMLVIPKGVRNIEVVKIPVEPHILSLRERKGKRWALNNPATVKTKIDKVVYVVSAGARFRYWKEGAKEIIIAKGPTLQELLLM</sequence>
<evidence type="ECO:0000256" key="13">
    <source>
        <dbReference type="PIRSR" id="PIRSR613273-3"/>
    </source>
</evidence>
<feature type="disulfide bond" evidence="13">
    <location>
        <begin position="624"/>
        <end position="662"/>
    </location>
</feature>
<evidence type="ECO:0000256" key="2">
    <source>
        <dbReference type="ARBA" id="ARBA00022525"/>
    </source>
</evidence>
<keyword evidence="9 13" id="KW-1015">Disulfide bond</keyword>
<dbReference type="AlphaFoldDB" id="A0AA88IB06"/>
<evidence type="ECO:0000256" key="7">
    <source>
        <dbReference type="ARBA" id="ARBA00022833"/>
    </source>
</evidence>
<feature type="disulfide bond" evidence="13">
    <location>
        <begin position="552"/>
        <end position="585"/>
    </location>
</feature>
<evidence type="ECO:0000256" key="10">
    <source>
        <dbReference type="ARBA" id="ARBA00023180"/>
    </source>
</evidence>
<evidence type="ECO:0000256" key="8">
    <source>
        <dbReference type="ARBA" id="ARBA00023049"/>
    </source>
</evidence>
<keyword evidence="8" id="KW-0482">Metalloprotease</keyword>
<feature type="region of interest" description="Disordered" evidence="15">
    <location>
        <begin position="235"/>
        <end position="263"/>
    </location>
</feature>
<comment type="subcellular location">
    <subcellularLocation>
        <location evidence="1">Secreted</location>
    </subcellularLocation>
</comment>
<evidence type="ECO:0000259" key="16">
    <source>
        <dbReference type="PROSITE" id="PS50215"/>
    </source>
</evidence>
<dbReference type="SUPFAM" id="SSF55486">
    <property type="entry name" value="Metalloproteases ('zincins'), catalytic domain"/>
    <property type="match status" value="1"/>
</dbReference>
<evidence type="ECO:0000256" key="9">
    <source>
        <dbReference type="ARBA" id="ARBA00023157"/>
    </source>
</evidence>
<feature type="active site" evidence="11 14">
    <location>
        <position position="445"/>
    </location>
</feature>
<feature type="disulfide bond" evidence="13">
    <location>
        <begin position="620"/>
        <end position="657"/>
    </location>
</feature>
<proteinExistence type="predicted"/>
<dbReference type="InterPro" id="IPR001590">
    <property type="entry name" value="Peptidase_M12B"/>
</dbReference>
<organism evidence="17 18">
    <name type="scientific">Artemia franciscana</name>
    <name type="common">Brine shrimp</name>
    <name type="synonym">Artemia sanfranciscana</name>
    <dbReference type="NCBI Taxonomy" id="6661"/>
    <lineage>
        <taxon>Eukaryota</taxon>
        <taxon>Metazoa</taxon>
        <taxon>Ecdysozoa</taxon>
        <taxon>Arthropoda</taxon>
        <taxon>Crustacea</taxon>
        <taxon>Branchiopoda</taxon>
        <taxon>Anostraca</taxon>
        <taxon>Artemiidae</taxon>
        <taxon>Artemia</taxon>
    </lineage>
</organism>
<keyword evidence="2" id="KW-0964">Secreted</keyword>
<evidence type="ECO:0000256" key="6">
    <source>
        <dbReference type="ARBA" id="ARBA00022801"/>
    </source>
</evidence>
<dbReference type="FunFam" id="2.20.100.10:FF:000007">
    <property type="entry name" value="Thrombospondin 1"/>
    <property type="match status" value="1"/>
</dbReference>
<evidence type="ECO:0000256" key="3">
    <source>
        <dbReference type="ARBA" id="ARBA00022670"/>
    </source>
</evidence>
<dbReference type="GO" id="GO:0031012">
    <property type="term" value="C:extracellular matrix"/>
    <property type="evidence" value="ECO:0007669"/>
    <property type="project" value="TreeGrafter"/>
</dbReference>
<protein>
    <recommendedName>
        <fullName evidence="16">Peptidase M12B domain-containing protein</fullName>
    </recommendedName>
</protein>
<evidence type="ECO:0000256" key="11">
    <source>
        <dbReference type="PIRSR" id="PIRSR613273-1"/>
    </source>
</evidence>
<keyword evidence="18" id="KW-1185">Reference proteome</keyword>
<dbReference type="Gene3D" id="3.40.1620.60">
    <property type="match status" value="1"/>
</dbReference>
<dbReference type="Gene3D" id="2.20.100.10">
    <property type="entry name" value="Thrombospondin type-1 (TSP1) repeat"/>
    <property type="match status" value="1"/>
</dbReference>
<evidence type="ECO:0000313" key="18">
    <source>
        <dbReference type="Proteomes" id="UP001187531"/>
    </source>
</evidence>
<dbReference type="PRINTS" id="PR01705">
    <property type="entry name" value="TSP1REPEAT"/>
</dbReference>
<comment type="caution">
    <text evidence="17">The sequence shown here is derived from an EMBL/GenBank/DDBJ whole genome shotgun (WGS) entry which is preliminary data.</text>
</comment>
<dbReference type="InterPro" id="IPR013273">
    <property type="entry name" value="ADAMTS/ADAMTS-like"/>
</dbReference>
<dbReference type="PANTHER" id="PTHR13723:SF304">
    <property type="entry name" value="A DISINTEGRIN AND METALLOPROTEINASE WITH THROMBOSPONDIN MOTIFS 2-LIKE PROTEIN"/>
    <property type="match status" value="1"/>
</dbReference>
<dbReference type="GO" id="GO:0004222">
    <property type="term" value="F:metalloendopeptidase activity"/>
    <property type="evidence" value="ECO:0007669"/>
    <property type="project" value="InterPro"/>
</dbReference>
<dbReference type="PANTHER" id="PTHR13723">
    <property type="entry name" value="ADAMTS A DISINTEGRIN AND METALLOPROTEASE WITH THROMBOSPONDIN MOTIFS PROTEASE"/>
    <property type="match status" value="1"/>
</dbReference>